<dbReference type="Proteomes" id="UP000580250">
    <property type="component" value="Unassembled WGS sequence"/>
</dbReference>
<dbReference type="EMBL" id="CAJEWN010000112">
    <property type="protein sequence ID" value="CAD2165778.1"/>
    <property type="molecule type" value="Genomic_DNA"/>
</dbReference>
<accession>A0A6V7UUL2</accession>
<comment type="caution">
    <text evidence="1">The sequence shown here is derived from an EMBL/GenBank/DDBJ whole genome shotgun (WGS) entry which is preliminary data.</text>
</comment>
<sequence length="59" mass="6960">MSVKETRMFKLFFNFINNATFTFSLLLFTFLISEGEKKINFCCQGTLLRGQLQRKPFTL</sequence>
<evidence type="ECO:0000313" key="1">
    <source>
        <dbReference type="EMBL" id="CAD2165778.1"/>
    </source>
</evidence>
<reference evidence="1 2" key="1">
    <citation type="submission" date="2020-08" db="EMBL/GenBank/DDBJ databases">
        <authorList>
            <person name="Koutsovoulos G."/>
            <person name="Danchin GJ E."/>
        </authorList>
    </citation>
    <scope>NUCLEOTIDE SEQUENCE [LARGE SCALE GENOMIC DNA]</scope>
</reference>
<dbReference type="AlphaFoldDB" id="A0A6V7UUL2"/>
<organism evidence="1 2">
    <name type="scientific">Meloidogyne enterolobii</name>
    <name type="common">Root-knot nematode worm</name>
    <name type="synonym">Meloidogyne mayaguensis</name>
    <dbReference type="NCBI Taxonomy" id="390850"/>
    <lineage>
        <taxon>Eukaryota</taxon>
        <taxon>Metazoa</taxon>
        <taxon>Ecdysozoa</taxon>
        <taxon>Nematoda</taxon>
        <taxon>Chromadorea</taxon>
        <taxon>Rhabditida</taxon>
        <taxon>Tylenchina</taxon>
        <taxon>Tylenchomorpha</taxon>
        <taxon>Tylenchoidea</taxon>
        <taxon>Meloidogynidae</taxon>
        <taxon>Meloidogyninae</taxon>
        <taxon>Meloidogyne</taxon>
    </lineage>
</organism>
<proteinExistence type="predicted"/>
<name>A0A6V7UUL2_MELEN</name>
<protein>
    <submittedName>
        <fullName evidence="1">Uncharacterized protein</fullName>
    </submittedName>
</protein>
<evidence type="ECO:0000313" key="2">
    <source>
        <dbReference type="Proteomes" id="UP000580250"/>
    </source>
</evidence>
<gene>
    <name evidence="1" type="ORF">MENT_LOCUS17390</name>
</gene>